<keyword evidence="2" id="KW-1185">Reference proteome</keyword>
<organism evidence="1 2">
    <name type="scientific">Racocetra persica</name>
    <dbReference type="NCBI Taxonomy" id="160502"/>
    <lineage>
        <taxon>Eukaryota</taxon>
        <taxon>Fungi</taxon>
        <taxon>Fungi incertae sedis</taxon>
        <taxon>Mucoromycota</taxon>
        <taxon>Glomeromycotina</taxon>
        <taxon>Glomeromycetes</taxon>
        <taxon>Diversisporales</taxon>
        <taxon>Gigasporaceae</taxon>
        <taxon>Racocetra</taxon>
    </lineage>
</organism>
<proteinExistence type="predicted"/>
<accession>A0ACA9MTY0</accession>
<feature type="non-terminal residue" evidence="1">
    <location>
        <position position="82"/>
    </location>
</feature>
<dbReference type="EMBL" id="CAJVQC010010228">
    <property type="protein sequence ID" value="CAG8613937.1"/>
    <property type="molecule type" value="Genomic_DNA"/>
</dbReference>
<sequence>MVKIVTRGESRKIKDRERKTAKRKDHLFQKSEINKNRIRIANLRKNEEYVQTSNIMRKNHQKQKRIEFCIPSYHSDYLDIPS</sequence>
<name>A0ACA9MTY0_9GLOM</name>
<evidence type="ECO:0000313" key="2">
    <source>
        <dbReference type="Proteomes" id="UP000789920"/>
    </source>
</evidence>
<gene>
    <name evidence="1" type="ORF">RPERSI_LOCUS6418</name>
</gene>
<protein>
    <submittedName>
        <fullName evidence="1">21370_t:CDS:1</fullName>
    </submittedName>
</protein>
<reference evidence="1" key="1">
    <citation type="submission" date="2021-06" db="EMBL/GenBank/DDBJ databases">
        <authorList>
            <person name="Kallberg Y."/>
            <person name="Tangrot J."/>
            <person name="Rosling A."/>
        </authorList>
    </citation>
    <scope>NUCLEOTIDE SEQUENCE</scope>
    <source>
        <strain evidence="1">MA461A</strain>
    </source>
</reference>
<comment type="caution">
    <text evidence="1">The sequence shown here is derived from an EMBL/GenBank/DDBJ whole genome shotgun (WGS) entry which is preliminary data.</text>
</comment>
<dbReference type="Proteomes" id="UP000789920">
    <property type="component" value="Unassembled WGS sequence"/>
</dbReference>
<evidence type="ECO:0000313" key="1">
    <source>
        <dbReference type="EMBL" id="CAG8613937.1"/>
    </source>
</evidence>